<proteinExistence type="predicted"/>
<evidence type="ECO:0000313" key="3">
    <source>
        <dbReference type="Proteomes" id="UP000276215"/>
    </source>
</evidence>
<evidence type="ECO:0000256" key="1">
    <source>
        <dbReference type="SAM" id="MobiDB-lite"/>
    </source>
</evidence>
<organism evidence="2 3">
    <name type="scientific">Choiromyces venosus 120613-1</name>
    <dbReference type="NCBI Taxonomy" id="1336337"/>
    <lineage>
        <taxon>Eukaryota</taxon>
        <taxon>Fungi</taxon>
        <taxon>Dikarya</taxon>
        <taxon>Ascomycota</taxon>
        <taxon>Pezizomycotina</taxon>
        <taxon>Pezizomycetes</taxon>
        <taxon>Pezizales</taxon>
        <taxon>Tuberaceae</taxon>
        <taxon>Choiromyces</taxon>
    </lineage>
</organism>
<feature type="region of interest" description="Disordered" evidence="1">
    <location>
        <begin position="1"/>
        <end position="30"/>
    </location>
</feature>
<protein>
    <submittedName>
        <fullName evidence="2">Uncharacterized protein</fullName>
    </submittedName>
</protein>
<keyword evidence="3" id="KW-1185">Reference proteome</keyword>
<dbReference type="Proteomes" id="UP000276215">
    <property type="component" value="Unassembled WGS sequence"/>
</dbReference>
<reference evidence="2 3" key="1">
    <citation type="journal article" date="2018" name="Nat. Ecol. Evol.">
        <title>Pezizomycetes genomes reveal the molecular basis of ectomycorrhizal truffle lifestyle.</title>
        <authorList>
            <person name="Murat C."/>
            <person name="Payen T."/>
            <person name="Noel B."/>
            <person name="Kuo A."/>
            <person name="Morin E."/>
            <person name="Chen J."/>
            <person name="Kohler A."/>
            <person name="Krizsan K."/>
            <person name="Balestrini R."/>
            <person name="Da Silva C."/>
            <person name="Montanini B."/>
            <person name="Hainaut M."/>
            <person name="Levati E."/>
            <person name="Barry K.W."/>
            <person name="Belfiori B."/>
            <person name="Cichocki N."/>
            <person name="Clum A."/>
            <person name="Dockter R.B."/>
            <person name="Fauchery L."/>
            <person name="Guy J."/>
            <person name="Iotti M."/>
            <person name="Le Tacon F."/>
            <person name="Lindquist E.A."/>
            <person name="Lipzen A."/>
            <person name="Malagnac F."/>
            <person name="Mello A."/>
            <person name="Molinier V."/>
            <person name="Miyauchi S."/>
            <person name="Poulain J."/>
            <person name="Riccioni C."/>
            <person name="Rubini A."/>
            <person name="Sitrit Y."/>
            <person name="Splivallo R."/>
            <person name="Traeger S."/>
            <person name="Wang M."/>
            <person name="Zifcakova L."/>
            <person name="Wipf D."/>
            <person name="Zambonelli A."/>
            <person name="Paolocci F."/>
            <person name="Nowrousian M."/>
            <person name="Ottonello S."/>
            <person name="Baldrian P."/>
            <person name="Spatafora J.W."/>
            <person name="Henrissat B."/>
            <person name="Nagy L.G."/>
            <person name="Aury J.M."/>
            <person name="Wincker P."/>
            <person name="Grigoriev I.V."/>
            <person name="Bonfante P."/>
            <person name="Martin F.M."/>
        </authorList>
    </citation>
    <scope>NUCLEOTIDE SEQUENCE [LARGE SCALE GENOMIC DNA]</scope>
    <source>
        <strain evidence="2 3">120613-1</strain>
    </source>
</reference>
<evidence type="ECO:0000313" key="2">
    <source>
        <dbReference type="EMBL" id="RPB04617.1"/>
    </source>
</evidence>
<accession>A0A3N4K220</accession>
<name>A0A3N4K220_9PEZI</name>
<feature type="compositionally biased region" description="Basic residues" evidence="1">
    <location>
        <begin position="1"/>
        <end position="19"/>
    </location>
</feature>
<gene>
    <name evidence="2" type="ORF">L873DRAFT_1274821</name>
</gene>
<sequence length="99" mass="10913">MPPHPGAHRHHYHYHHHPPQRGSNPTEPACAKSYTAYSANTPATSWATKTYRWSGSTPGARKSGIPKSGRKWAGSASALATACSSRVKDCVCRHHQWVR</sequence>
<dbReference type="AlphaFoldDB" id="A0A3N4K220"/>
<dbReference type="EMBL" id="ML120357">
    <property type="protein sequence ID" value="RPB04617.1"/>
    <property type="molecule type" value="Genomic_DNA"/>
</dbReference>